<dbReference type="InterPro" id="IPR020845">
    <property type="entry name" value="AMP-binding_CS"/>
</dbReference>
<dbReference type="Proteomes" id="UP000561459">
    <property type="component" value="Unassembled WGS sequence"/>
</dbReference>
<keyword evidence="2 8" id="KW-0436">Ligase</keyword>
<dbReference type="RefSeq" id="WP_221226085.1">
    <property type="nucleotide sequence ID" value="NZ_JACIDY010000004.1"/>
</dbReference>
<comment type="similarity">
    <text evidence="1">Belongs to the ATP-dependent AMP-binding enzyme family.</text>
</comment>
<evidence type="ECO:0000313" key="8">
    <source>
        <dbReference type="EMBL" id="MBB3940510.1"/>
    </source>
</evidence>
<proteinExistence type="inferred from homology"/>
<dbReference type="Gene3D" id="3.40.50.12780">
    <property type="entry name" value="N-terminal domain of ligase-like"/>
    <property type="match status" value="1"/>
</dbReference>
<dbReference type="PANTHER" id="PTHR43201">
    <property type="entry name" value="ACYL-COA SYNTHETASE"/>
    <property type="match status" value="1"/>
</dbReference>
<dbReference type="PROSITE" id="PS00455">
    <property type="entry name" value="AMP_BINDING"/>
    <property type="match status" value="1"/>
</dbReference>
<evidence type="ECO:0000256" key="5">
    <source>
        <dbReference type="ARBA" id="ARBA00067668"/>
    </source>
</evidence>
<reference evidence="8 9" key="1">
    <citation type="submission" date="2020-08" db="EMBL/GenBank/DDBJ databases">
        <title>Genomic Encyclopedia of Type Strains, Phase IV (KMG-IV): sequencing the most valuable type-strain genomes for metagenomic binning, comparative biology and taxonomic classification.</title>
        <authorList>
            <person name="Goeker M."/>
        </authorList>
    </citation>
    <scope>NUCLEOTIDE SEQUENCE [LARGE SCALE GENOMIC DNA]</scope>
    <source>
        <strain evidence="8 9">DSM 27568</strain>
    </source>
</reference>
<accession>A0A7W6C4W0</accession>
<evidence type="ECO:0000259" key="6">
    <source>
        <dbReference type="Pfam" id="PF00501"/>
    </source>
</evidence>
<dbReference type="FunFam" id="3.30.300.30:FF:000008">
    <property type="entry name" value="2,3-dihydroxybenzoate-AMP ligase"/>
    <property type="match status" value="1"/>
</dbReference>
<dbReference type="EMBL" id="JACIDY010000004">
    <property type="protein sequence ID" value="MBB3940510.1"/>
    <property type="molecule type" value="Genomic_DNA"/>
</dbReference>
<evidence type="ECO:0000259" key="7">
    <source>
        <dbReference type="Pfam" id="PF13193"/>
    </source>
</evidence>
<dbReference type="Gene3D" id="3.30.300.30">
    <property type="match status" value="1"/>
</dbReference>
<dbReference type="SUPFAM" id="SSF56801">
    <property type="entry name" value="Acetyl-CoA synthetase-like"/>
    <property type="match status" value="1"/>
</dbReference>
<evidence type="ECO:0000256" key="2">
    <source>
        <dbReference type="ARBA" id="ARBA00022598"/>
    </source>
</evidence>
<dbReference type="Pfam" id="PF00501">
    <property type="entry name" value="AMP-binding"/>
    <property type="match status" value="1"/>
</dbReference>
<evidence type="ECO:0000313" key="9">
    <source>
        <dbReference type="Proteomes" id="UP000561459"/>
    </source>
</evidence>
<evidence type="ECO:0000256" key="3">
    <source>
        <dbReference type="ARBA" id="ARBA00051915"/>
    </source>
</evidence>
<dbReference type="InterPro" id="IPR045851">
    <property type="entry name" value="AMP-bd_C_sf"/>
</dbReference>
<gene>
    <name evidence="8" type="ORF">GGR39_002167</name>
</gene>
<dbReference type="GO" id="GO:0006631">
    <property type="term" value="P:fatty acid metabolic process"/>
    <property type="evidence" value="ECO:0007669"/>
    <property type="project" value="TreeGrafter"/>
</dbReference>
<comment type="catalytic activity">
    <reaction evidence="3">
        <text>3-(methylsulfanyl)propanoate + ATP + CoA = 3-(methylsulfanyl)propanoyl-CoA + AMP + diphosphate</text>
        <dbReference type="Rhea" id="RHEA:43052"/>
        <dbReference type="ChEBI" id="CHEBI:30616"/>
        <dbReference type="ChEBI" id="CHEBI:33019"/>
        <dbReference type="ChEBI" id="CHEBI:49016"/>
        <dbReference type="ChEBI" id="CHEBI:57287"/>
        <dbReference type="ChEBI" id="CHEBI:82815"/>
        <dbReference type="ChEBI" id="CHEBI:456215"/>
        <dbReference type="EC" id="6.2.1.44"/>
    </reaction>
    <physiologicalReaction direction="left-to-right" evidence="3">
        <dbReference type="Rhea" id="RHEA:43053"/>
    </physiologicalReaction>
</comment>
<dbReference type="InterPro" id="IPR000873">
    <property type="entry name" value="AMP-dep_synth/lig_dom"/>
</dbReference>
<sequence length="572" mass="61813">MTALRTVRCLADAKSAKTVEQAHQERMKMAVDRAQIDADRAVLRKRWIDEGFFTGETLSQAIDAAVVRKPNTRDHFYSEHGYQTATIAEINAQAWKLARALARAGIRKGDVIAVQMPMVPEVVPVQLAIAHLGAVALPIVHTYGPADLTTILTAGRVRMLIIPDAWRGIDFAERLAAATLPQSLDTVLVIGNGGAFTPRTLRYGDLLASDDDGKDDSLISTGDPQDDSLILFSSGTTGVPKGIRHSNESILAEYTVPFLANDGPYFTMMPPGHIAALVVIFHSILKGVEMVTADRWDAALAAEVCERHRVTQTGGVPLMLIGLLEAARQDSRDLSSIVSYRMSGTAVTPHHIRMASDAGFLAGRFYGLSEHPTVSVVNDNGSFAQRSTTDGVPSEGTEIRIVDDNGNDVPIGTDGEIATRGPELFIGYTDPSLELTSFLPGGWFLTGDIGHLDEDGAITITDRKKDIIIRGGENISPKEIEDLLLDHSAIREVAVVAYPDERLGERACAVIVLEAGQTLTLAEVIAHLSAKDTAKLKWPERLECVEAMPLTANGKVRKDVLRARLRAETAPA</sequence>
<organism evidence="8 9">
    <name type="scientific">Novosphingobium fluoreni</name>
    <dbReference type="NCBI Taxonomy" id="1391222"/>
    <lineage>
        <taxon>Bacteria</taxon>
        <taxon>Pseudomonadati</taxon>
        <taxon>Pseudomonadota</taxon>
        <taxon>Alphaproteobacteria</taxon>
        <taxon>Sphingomonadales</taxon>
        <taxon>Sphingomonadaceae</taxon>
        <taxon>Novosphingobium</taxon>
    </lineage>
</organism>
<name>A0A7W6C4W0_9SPHN</name>
<evidence type="ECO:0000256" key="1">
    <source>
        <dbReference type="ARBA" id="ARBA00006432"/>
    </source>
</evidence>
<dbReference type="AlphaFoldDB" id="A0A7W6C4W0"/>
<dbReference type="EC" id="6.2.1.44" evidence="4"/>
<feature type="domain" description="AMP-dependent synthetase/ligase" evidence="6">
    <location>
        <begin position="66"/>
        <end position="428"/>
    </location>
</feature>
<evidence type="ECO:0000256" key="4">
    <source>
        <dbReference type="ARBA" id="ARBA00066616"/>
    </source>
</evidence>
<feature type="domain" description="AMP-binding enzyme C-terminal" evidence="7">
    <location>
        <begin position="479"/>
        <end position="555"/>
    </location>
</feature>
<dbReference type="PANTHER" id="PTHR43201:SF5">
    <property type="entry name" value="MEDIUM-CHAIN ACYL-COA LIGASE ACSF2, MITOCHONDRIAL"/>
    <property type="match status" value="1"/>
</dbReference>
<dbReference type="InterPro" id="IPR042099">
    <property type="entry name" value="ANL_N_sf"/>
</dbReference>
<dbReference type="GO" id="GO:0031956">
    <property type="term" value="F:medium-chain fatty acid-CoA ligase activity"/>
    <property type="evidence" value="ECO:0007669"/>
    <property type="project" value="TreeGrafter"/>
</dbReference>
<keyword evidence="9" id="KW-1185">Reference proteome</keyword>
<dbReference type="InterPro" id="IPR025110">
    <property type="entry name" value="AMP-bd_C"/>
</dbReference>
<dbReference type="Pfam" id="PF13193">
    <property type="entry name" value="AMP-binding_C"/>
    <property type="match status" value="1"/>
</dbReference>
<protein>
    <recommendedName>
        <fullName evidence="5">3-methylmercaptopropionyl-CoA ligase</fullName>
        <ecNumber evidence="4">6.2.1.44</ecNumber>
    </recommendedName>
</protein>
<comment type="caution">
    <text evidence="8">The sequence shown here is derived from an EMBL/GenBank/DDBJ whole genome shotgun (WGS) entry which is preliminary data.</text>
</comment>